<accession>A0A1C7MFR5</accession>
<evidence type="ECO:0000313" key="2">
    <source>
        <dbReference type="Proteomes" id="UP000092993"/>
    </source>
</evidence>
<sequence>MEAAARGVGAWRCGFVLRRSSGLVARASTLDLAGECSLFGEFEEPETEVASTLGFSTSK</sequence>
<dbReference type="EMBL" id="LUGG01000004">
    <property type="protein sequence ID" value="OBZ75279.1"/>
    <property type="molecule type" value="Genomic_DNA"/>
</dbReference>
<name>A0A1C7MFR5_GRIFR</name>
<protein>
    <submittedName>
        <fullName evidence="1">Uncharacterized protein</fullName>
    </submittedName>
</protein>
<keyword evidence="2" id="KW-1185">Reference proteome</keyword>
<dbReference type="Proteomes" id="UP000092993">
    <property type="component" value="Unassembled WGS sequence"/>
</dbReference>
<dbReference type="AlphaFoldDB" id="A0A1C7MFR5"/>
<comment type="caution">
    <text evidence="1">The sequence shown here is derived from an EMBL/GenBank/DDBJ whole genome shotgun (WGS) entry which is preliminary data.</text>
</comment>
<evidence type="ECO:0000313" key="1">
    <source>
        <dbReference type="EMBL" id="OBZ75279.1"/>
    </source>
</evidence>
<organism evidence="1 2">
    <name type="scientific">Grifola frondosa</name>
    <name type="common">Maitake</name>
    <name type="synonym">Polyporus frondosus</name>
    <dbReference type="NCBI Taxonomy" id="5627"/>
    <lineage>
        <taxon>Eukaryota</taxon>
        <taxon>Fungi</taxon>
        <taxon>Dikarya</taxon>
        <taxon>Basidiomycota</taxon>
        <taxon>Agaricomycotina</taxon>
        <taxon>Agaricomycetes</taxon>
        <taxon>Polyporales</taxon>
        <taxon>Grifolaceae</taxon>
        <taxon>Grifola</taxon>
    </lineage>
</organism>
<reference evidence="1 2" key="1">
    <citation type="submission" date="2016-03" db="EMBL/GenBank/DDBJ databases">
        <title>Whole genome sequencing of Grifola frondosa 9006-11.</title>
        <authorList>
            <person name="Min B."/>
            <person name="Park H."/>
            <person name="Kim J.-G."/>
            <person name="Cho H."/>
            <person name="Oh Y.-L."/>
            <person name="Kong W.-S."/>
            <person name="Choi I.-G."/>
        </authorList>
    </citation>
    <scope>NUCLEOTIDE SEQUENCE [LARGE SCALE GENOMIC DNA]</scope>
    <source>
        <strain evidence="1 2">9006-11</strain>
    </source>
</reference>
<gene>
    <name evidence="1" type="ORF">A0H81_04518</name>
</gene>
<proteinExistence type="predicted"/>